<keyword evidence="4" id="KW-1185">Reference proteome</keyword>
<proteinExistence type="predicted"/>
<protein>
    <submittedName>
        <fullName evidence="3">DUF2061 domain-containing protein</fullName>
    </submittedName>
</protein>
<sequence>METRQRSLVKALIWNLIGLSVMVFVGYLATGSFAMGGSIAVVNTLIGVAMYVVYERFWARIRWGRHV</sequence>
<accession>A0ABU3VLU3</accession>
<feature type="domain" description="DUF2061" evidence="2">
    <location>
        <begin position="8"/>
        <end position="59"/>
    </location>
</feature>
<evidence type="ECO:0000313" key="3">
    <source>
        <dbReference type="EMBL" id="MDU9007152.1"/>
    </source>
</evidence>
<keyword evidence="1" id="KW-0472">Membrane</keyword>
<name>A0ABU3VLU3_9RHOB</name>
<organism evidence="3 4">
    <name type="scientific">Sedimentitalea todarodis</name>
    <dbReference type="NCBI Taxonomy" id="1631240"/>
    <lineage>
        <taxon>Bacteria</taxon>
        <taxon>Pseudomonadati</taxon>
        <taxon>Pseudomonadota</taxon>
        <taxon>Alphaproteobacteria</taxon>
        <taxon>Rhodobacterales</taxon>
        <taxon>Paracoccaceae</taxon>
        <taxon>Sedimentitalea</taxon>
    </lineage>
</organism>
<reference evidence="4" key="1">
    <citation type="submission" date="2023-05" db="EMBL/GenBank/DDBJ databases">
        <title>Sedimentitalea sp. nov. JM2-8.</title>
        <authorList>
            <person name="Huang J."/>
        </authorList>
    </citation>
    <scope>NUCLEOTIDE SEQUENCE [LARGE SCALE GENOMIC DNA]</scope>
    <source>
        <strain evidence="4">KHS03</strain>
    </source>
</reference>
<keyword evidence="1" id="KW-0812">Transmembrane</keyword>
<dbReference type="RefSeq" id="WP_316782911.1">
    <property type="nucleotide sequence ID" value="NZ_JASMWN010000050.1"/>
</dbReference>
<dbReference type="Pfam" id="PF09834">
    <property type="entry name" value="DUF2061"/>
    <property type="match status" value="1"/>
</dbReference>
<dbReference type="InterPro" id="IPR018638">
    <property type="entry name" value="DUF2061_membrane"/>
</dbReference>
<dbReference type="EMBL" id="JASMWN010000050">
    <property type="protein sequence ID" value="MDU9007152.1"/>
    <property type="molecule type" value="Genomic_DNA"/>
</dbReference>
<feature type="transmembrane region" description="Helical" evidence="1">
    <location>
        <begin position="12"/>
        <end position="29"/>
    </location>
</feature>
<feature type="transmembrane region" description="Helical" evidence="1">
    <location>
        <begin position="35"/>
        <end position="54"/>
    </location>
</feature>
<evidence type="ECO:0000256" key="1">
    <source>
        <dbReference type="SAM" id="Phobius"/>
    </source>
</evidence>
<evidence type="ECO:0000313" key="4">
    <source>
        <dbReference type="Proteomes" id="UP001255416"/>
    </source>
</evidence>
<comment type="caution">
    <text evidence="3">The sequence shown here is derived from an EMBL/GenBank/DDBJ whole genome shotgun (WGS) entry which is preliminary data.</text>
</comment>
<dbReference type="Proteomes" id="UP001255416">
    <property type="component" value="Unassembled WGS sequence"/>
</dbReference>
<evidence type="ECO:0000259" key="2">
    <source>
        <dbReference type="Pfam" id="PF09834"/>
    </source>
</evidence>
<gene>
    <name evidence="3" type="ORF">QO231_25385</name>
</gene>
<keyword evidence="1" id="KW-1133">Transmembrane helix</keyword>